<keyword evidence="12" id="KW-1185">Reference proteome</keyword>
<dbReference type="AlphaFoldDB" id="A0AAV4H1Y5"/>
<comment type="similarity">
    <text evidence="2">Belongs to the 1-acyl-sn-glycerol-3-phosphate acyltransferase family.</text>
</comment>
<keyword evidence="6" id="KW-0443">Lipid metabolism</keyword>
<keyword evidence="5 9" id="KW-1133">Transmembrane helix</keyword>
<dbReference type="PANTHER" id="PTHR23063:SF52">
    <property type="entry name" value="LYSOPHOSPHATIDYLCHOLINE ACYLTRANSFERASE"/>
    <property type="match status" value="1"/>
</dbReference>
<evidence type="ECO:0000256" key="5">
    <source>
        <dbReference type="ARBA" id="ARBA00022989"/>
    </source>
</evidence>
<dbReference type="GO" id="GO:0005783">
    <property type="term" value="C:endoplasmic reticulum"/>
    <property type="evidence" value="ECO:0007669"/>
    <property type="project" value="TreeGrafter"/>
</dbReference>
<evidence type="ECO:0000256" key="8">
    <source>
        <dbReference type="ARBA" id="ARBA00023315"/>
    </source>
</evidence>
<evidence type="ECO:0000313" key="12">
    <source>
        <dbReference type="Proteomes" id="UP000762676"/>
    </source>
</evidence>
<evidence type="ECO:0000256" key="7">
    <source>
        <dbReference type="ARBA" id="ARBA00023136"/>
    </source>
</evidence>
<dbReference type="SMART" id="SM00563">
    <property type="entry name" value="PlsC"/>
    <property type="match status" value="1"/>
</dbReference>
<keyword evidence="3" id="KW-0808">Transferase</keyword>
<protein>
    <submittedName>
        <fullName evidence="11">Ancient ubiquitous protein 1</fullName>
    </submittedName>
</protein>
<evidence type="ECO:0000256" key="3">
    <source>
        <dbReference type="ARBA" id="ARBA00022679"/>
    </source>
</evidence>
<name>A0AAV4H1Y5_9GAST</name>
<evidence type="ECO:0000256" key="2">
    <source>
        <dbReference type="ARBA" id="ARBA00008655"/>
    </source>
</evidence>
<gene>
    <name evidence="11" type="ORF">ElyMa_000845700</name>
</gene>
<proteinExistence type="inferred from homology"/>
<comment type="subcellular location">
    <subcellularLocation>
        <location evidence="1">Membrane</location>
    </subcellularLocation>
</comment>
<evidence type="ECO:0000256" key="4">
    <source>
        <dbReference type="ARBA" id="ARBA00022692"/>
    </source>
</evidence>
<reference evidence="11 12" key="1">
    <citation type="journal article" date="2021" name="Elife">
        <title>Chloroplast acquisition without the gene transfer in kleptoplastic sea slugs, Plakobranchus ocellatus.</title>
        <authorList>
            <person name="Maeda T."/>
            <person name="Takahashi S."/>
            <person name="Yoshida T."/>
            <person name="Shimamura S."/>
            <person name="Takaki Y."/>
            <person name="Nagai Y."/>
            <person name="Toyoda A."/>
            <person name="Suzuki Y."/>
            <person name="Arimoto A."/>
            <person name="Ishii H."/>
            <person name="Satoh N."/>
            <person name="Nishiyama T."/>
            <person name="Hasebe M."/>
            <person name="Maruyama T."/>
            <person name="Minagawa J."/>
            <person name="Obokata J."/>
            <person name="Shigenobu S."/>
        </authorList>
    </citation>
    <scope>NUCLEOTIDE SEQUENCE [LARGE SCALE GENOMIC DNA]</scope>
</reference>
<dbReference type="Proteomes" id="UP000762676">
    <property type="component" value="Unassembled WGS sequence"/>
</dbReference>
<feature type="transmembrane region" description="Helical" evidence="9">
    <location>
        <begin position="28"/>
        <end position="56"/>
    </location>
</feature>
<feature type="domain" description="Phospholipid/glycerol acyltransferase" evidence="10">
    <location>
        <begin position="91"/>
        <end position="194"/>
    </location>
</feature>
<dbReference type="PANTHER" id="PTHR23063">
    <property type="entry name" value="PHOSPHOLIPID ACYLTRANSFERASE"/>
    <property type="match status" value="1"/>
</dbReference>
<dbReference type="GO" id="GO:0016020">
    <property type="term" value="C:membrane"/>
    <property type="evidence" value="ECO:0007669"/>
    <property type="project" value="UniProtKB-SubCell"/>
</dbReference>
<sequence>MPSTVSESAVRNIITFERFSSYGSITTLVLYLPIGLALGLVRCFIFLHACLLFFLLPNSSLKRGILRGMLTVIGLPIATQGKPRVNDKSKKIFVSNHITNFDPFILSLLHPHVLAIEFPSQSLPKNVPSKKVEISADKEHQDTVRELKEKLKDCTDPVLFFPERAKTNGTGCLKFSHLPFEMDRPIQPSTYSSSTLEDLLWCLILPFTLFKIKYLPVTEKKKDESYGEFASRVQANMAKSFNLQAYTYSHADISQYVKERNRAEANIREVAHSEKEIESLSGMDHKGELSGMAKFQRMVLQVKDVLPDTPVALIEHDLISLRVMLRHMIPGGMENLEFAFTLEKPGKWPSGLEKPGK</sequence>
<dbReference type="SUPFAM" id="SSF69593">
    <property type="entry name" value="Glycerol-3-phosphate (1)-acyltransferase"/>
    <property type="match status" value="1"/>
</dbReference>
<organism evidence="11 12">
    <name type="scientific">Elysia marginata</name>
    <dbReference type="NCBI Taxonomy" id="1093978"/>
    <lineage>
        <taxon>Eukaryota</taxon>
        <taxon>Metazoa</taxon>
        <taxon>Spiralia</taxon>
        <taxon>Lophotrochozoa</taxon>
        <taxon>Mollusca</taxon>
        <taxon>Gastropoda</taxon>
        <taxon>Heterobranchia</taxon>
        <taxon>Euthyneura</taxon>
        <taxon>Panpulmonata</taxon>
        <taxon>Sacoglossa</taxon>
        <taxon>Placobranchoidea</taxon>
        <taxon>Plakobranchidae</taxon>
        <taxon>Elysia</taxon>
    </lineage>
</organism>
<dbReference type="GO" id="GO:0006629">
    <property type="term" value="P:lipid metabolic process"/>
    <property type="evidence" value="ECO:0007669"/>
    <property type="project" value="UniProtKB-KW"/>
</dbReference>
<dbReference type="GO" id="GO:0042171">
    <property type="term" value="F:lysophosphatidic acid acyltransferase activity"/>
    <property type="evidence" value="ECO:0007669"/>
    <property type="project" value="TreeGrafter"/>
</dbReference>
<evidence type="ECO:0000256" key="9">
    <source>
        <dbReference type="SAM" id="Phobius"/>
    </source>
</evidence>
<keyword evidence="4 9" id="KW-0812">Transmembrane</keyword>
<dbReference type="EMBL" id="BMAT01001741">
    <property type="protein sequence ID" value="GFR91532.1"/>
    <property type="molecule type" value="Genomic_DNA"/>
</dbReference>
<accession>A0AAV4H1Y5</accession>
<evidence type="ECO:0000256" key="1">
    <source>
        <dbReference type="ARBA" id="ARBA00004370"/>
    </source>
</evidence>
<evidence type="ECO:0000259" key="10">
    <source>
        <dbReference type="SMART" id="SM00563"/>
    </source>
</evidence>
<evidence type="ECO:0000256" key="6">
    <source>
        <dbReference type="ARBA" id="ARBA00023098"/>
    </source>
</evidence>
<dbReference type="InterPro" id="IPR002123">
    <property type="entry name" value="Plipid/glycerol_acylTrfase"/>
</dbReference>
<keyword evidence="7 9" id="KW-0472">Membrane</keyword>
<evidence type="ECO:0000313" key="11">
    <source>
        <dbReference type="EMBL" id="GFR91532.1"/>
    </source>
</evidence>
<comment type="caution">
    <text evidence="11">The sequence shown here is derived from an EMBL/GenBank/DDBJ whole genome shotgun (WGS) entry which is preliminary data.</text>
</comment>
<keyword evidence="8" id="KW-0012">Acyltransferase</keyword>